<dbReference type="AlphaFoldDB" id="A0A2P2P4H3"/>
<sequence length="79" mass="8943">MNKILTRTPCLVEFLTCRPVPVGLGWVQQPMHDPRNYRESFMSIGANSSHAQTITLPVVVIYEDALHVWLFSTPMASQD</sequence>
<accession>A0A2P2P4H3</accession>
<reference evidence="1" key="1">
    <citation type="submission" date="2018-02" db="EMBL/GenBank/DDBJ databases">
        <title>Rhizophora mucronata_Transcriptome.</title>
        <authorList>
            <person name="Meera S.P."/>
            <person name="Sreeshan A."/>
            <person name="Augustine A."/>
        </authorList>
    </citation>
    <scope>NUCLEOTIDE SEQUENCE</scope>
    <source>
        <tissue evidence="1">Leaf</tissue>
    </source>
</reference>
<evidence type="ECO:0000313" key="1">
    <source>
        <dbReference type="EMBL" id="MBX49645.1"/>
    </source>
</evidence>
<name>A0A2P2P4H3_RHIMU</name>
<proteinExistence type="predicted"/>
<protein>
    <submittedName>
        <fullName evidence="1">Uncharacterized protein</fullName>
    </submittedName>
</protein>
<dbReference type="EMBL" id="GGEC01069161">
    <property type="protein sequence ID" value="MBX49645.1"/>
    <property type="molecule type" value="Transcribed_RNA"/>
</dbReference>
<organism evidence="1">
    <name type="scientific">Rhizophora mucronata</name>
    <name type="common">Asiatic mangrove</name>
    <dbReference type="NCBI Taxonomy" id="61149"/>
    <lineage>
        <taxon>Eukaryota</taxon>
        <taxon>Viridiplantae</taxon>
        <taxon>Streptophyta</taxon>
        <taxon>Embryophyta</taxon>
        <taxon>Tracheophyta</taxon>
        <taxon>Spermatophyta</taxon>
        <taxon>Magnoliopsida</taxon>
        <taxon>eudicotyledons</taxon>
        <taxon>Gunneridae</taxon>
        <taxon>Pentapetalae</taxon>
        <taxon>rosids</taxon>
        <taxon>fabids</taxon>
        <taxon>Malpighiales</taxon>
        <taxon>Rhizophoraceae</taxon>
        <taxon>Rhizophora</taxon>
    </lineage>
</organism>